<dbReference type="NCBIfam" id="TIGR00435">
    <property type="entry name" value="cysS"/>
    <property type="match status" value="1"/>
</dbReference>
<dbReference type="Pfam" id="PF01406">
    <property type="entry name" value="tRNA-synt_1e"/>
    <property type="match status" value="1"/>
</dbReference>
<dbReference type="InterPro" id="IPR056411">
    <property type="entry name" value="CysS_C"/>
</dbReference>
<evidence type="ECO:0000256" key="9">
    <source>
        <dbReference type="ARBA" id="ARBA00022741"/>
    </source>
</evidence>
<dbReference type="InterPro" id="IPR015273">
    <property type="entry name" value="Cys-tRNA-synt_Ia_DALR"/>
</dbReference>
<comment type="subcellular location">
    <subcellularLocation>
        <location evidence="2">Cytoplasm</location>
    </subcellularLocation>
</comment>
<dbReference type="GO" id="GO:0005524">
    <property type="term" value="F:ATP binding"/>
    <property type="evidence" value="ECO:0007669"/>
    <property type="project" value="UniProtKB-KW"/>
</dbReference>
<dbReference type="SUPFAM" id="SSF47323">
    <property type="entry name" value="Anticodon-binding domain of a subclass of class I aminoacyl-tRNA synthetases"/>
    <property type="match status" value="1"/>
</dbReference>
<dbReference type="GO" id="GO:0046872">
    <property type="term" value="F:metal ion binding"/>
    <property type="evidence" value="ECO:0007669"/>
    <property type="project" value="UniProtKB-KW"/>
</dbReference>
<evidence type="ECO:0000256" key="4">
    <source>
        <dbReference type="ARBA" id="ARBA00012832"/>
    </source>
</evidence>
<evidence type="ECO:0000256" key="11">
    <source>
        <dbReference type="ARBA" id="ARBA00022840"/>
    </source>
</evidence>
<evidence type="ECO:0000256" key="14">
    <source>
        <dbReference type="ARBA" id="ARBA00031499"/>
    </source>
</evidence>
<keyword evidence="8" id="KW-0479">Metal-binding</keyword>
<sequence>MTIAYVLPLIGSSRWGSHGQAVSERRRSRASVLIRASAVDDKRTHGDFSLYNTMTGKKEVFDRTVHEDGVVRFYSCGPTVYDSAHVGNFRAFLTYDVLKRWLRYRGFDVSHVMNLTDVDDKIIKRVLREGSTLEEITEKYSKLFFDDLSLLNVIPADKYPRATDHIEDIVDLIEGLKAKGAAYETSGSTYFKVDSFSDYGKLVKLEKRESGARRTEANDTDEYDKSDARDFALWKAYKDEDGEVKWNSALGVGRPGWHIECSCMAIKYLGPQIDIHGGGIDLVFPHHENEIAQSEAYSGKEFARFWVHNGFVNIGGEKMSKSLGNFRTLGDVVKKPDDARAFRYLVVSSQYRSTLNFTEDVLKAARNTIKRLDSLRKRLADVQKEERTVDMQASSEIESIVDTAKSAFVAAMNDDLNTPRAVAALFEMMSKVGKVLVSAPNMRNPRPGHANWEFSVCQLLKAEKLDSAHAKMVDDCIVDFDRVLGVFYEVPTVGNVSDEDGTDGGDQVIPEALQELLLQRTEARKSKDFSLADQIRDQIAAEGYQIKDSPNGAVLIKI</sequence>
<dbReference type="Pfam" id="PF09190">
    <property type="entry name" value="DALR_2"/>
    <property type="match status" value="1"/>
</dbReference>
<keyword evidence="13" id="KW-0030">Aminoacyl-tRNA synthetase</keyword>
<evidence type="ECO:0000259" key="15">
    <source>
        <dbReference type="SMART" id="SM00840"/>
    </source>
</evidence>
<dbReference type="GO" id="GO:0004817">
    <property type="term" value="F:cysteine-tRNA ligase activity"/>
    <property type="evidence" value="ECO:0007669"/>
    <property type="project" value="UniProtKB-EC"/>
</dbReference>
<dbReference type="EC" id="6.1.1.16" evidence="4"/>
<dbReference type="InterPro" id="IPR032678">
    <property type="entry name" value="tRNA-synt_1_cat_dom"/>
</dbReference>
<dbReference type="HAMAP" id="MF_00041">
    <property type="entry name" value="Cys_tRNA_synth"/>
    <property type="match status" value="1"/>
</dbReference>
<dbReference type="InterPro" id="IPR015803">
    <property type="entry name" value="Cys-tRNA-ligase"/>
</dbReference>
<evidence type="ECO:0000313" key="16">
    <source>
        <dbReference type="EMBL" id="CAE0038950.1"/>
    </source>
</evidence>
<dbReference type="Gene3D" id="3.40.50.620">
    <property type="entry name" value="HUPs"/>
    <property type="match status" value="1"/>
</dbReference>
<dbReference type="SMART" id="SM00840">
    <property type="entry name" value="DALR_2"/>
    <property type="match status" value="1"/>
</dbReference>
<protein>
    <recommendedName>
        <fullName evidence="5">Cysteine--tRNA ligase</fullName>
        <ecNumber evidence="4">6.1.1.16</ecNumber>
    </recommendedName>
    <alternativeName>
        <fullName evidence="14">Cysteinyl-tRNA synthetase</fullName>
    </alternativeName>
</protein>
<keyword evidence="11" id="KW-0067">ATP-binding</keyword>
<gene>
    <name evidence="16" type="ORF">RMAR00112_LOCUS6909</name>
</gene>
<comment type="similarity">
    <text evidence="3">Belongs to the class-I aminoacyl-tRNA synthetase family.</text>
</comment>
<feature type="domain" description="Cysteinyl-tRNA synthetase class Ia DALR" evidence="15">
    <location>
        <begin position="407"/>
        <end position="495"/>
    </location>
</feature>
<evidence type="ECO:0000256" key="13">
    <source>
        <dbReference type="ARBA" id="ARBA00023146"/>
    </source>
</evidence>
<keyword evidence="6" id="KW-0963">Cytoplasm</keyword>
<dbReference type="PANTHER" id="PTHR10890">
    <property type="entry name" value="CYSTEINYL-TRNA SYNTHETASE"/>
    <property type="match status" value="1"/>
</dbReference>
<evidence type="ECO:0000256" key="8">
    <source>
        <dbReference type="ARBA" id="ARBA00022723"/>
    </source>
</evidence>
<keyword evidence="9" id="KW-0547">Nucleotide-binding</keyword>
<name>A0A7S3E8V9_9RHOD</name>
<dbReference type="InterPro" id="IPR014729">
    <property type="entry name" value="Rossmann-like_a/b/a_fold"/>
</dbReference>
<evidence type="ECO:0000256" key="3">
    <source>
        <dbReference type="ARBA" id="ARBA00005594"/>
    </source>
</evidence>
<dbReference type="GO" id="GO:0005737">
    <property type="term" value="C:cytoplasm"/>
    <property type="evidence" value="ECO:0007669"/>
    <property type="project" value="UniProtKB-SubCell"/>
</dbReference>
<dbReference type="PANTHER" id="PTHR10890:SF25">
    <property type="entry name" value="CYSTEINE--TRNA LIGASE, CHLOROPLASTIC_MITOCHONDRIAL"/>
    <property type="match status" value="1"/>
</dbReference>
<dbReference type="EMBL" id="HBHW01009186">
    <property type="protein sequence ID" value="CAE0038950.1"/>
    <property type="molecule type" value="Transcribed_RNA"/>
</dbReference>
<reference evidence="16" key="1">
    <citation type="submission" date="2021-01" db="EMBL/GenBank/DDBJ databases">
        <authorList>
            <person name="Corre E."/>
            <person name="Pelletier E."/>
            <person name="Niang G."/>
            <person name="Scheremetjew M."/>
            <person name="Finn R."/>
            <person name="Kale V."/>
            <person name="Holt S."/>
            <person name="Cochrane G."/>
            <person name="Meng A."/>
            <person name="Brown T."/>
            <person name="Cohen L."/>
        </authorList>
    </citation>
    <scope>NUCLEOTIDE SEQUENCE</scope>
    <source>
        <strain evidence="16">CCMP 769</strain>
    </source>
</reference>
<dbReference type="SUPFAM" id="SSF52374">
    <property type="entry name" value="Nucleotidylyl transferase"/>
    <property type="match status" value="1"/>
</dbReference>
<evidence type="ECO:0000256" key="10">
    <source>
        <dbReference type="ARBA" id="ARBA00022833"/>
    </source>
</evidence>
<evidence type="ECO:0000256" key="6">
    <source>
        <dbReference type="ARBA" id="ARBA00022490"/>
    </source>
</evidence>
<comment type="cofactor">
    <cofactor evidence="1">
        <name>Zn(2+)</name>
        <dbReference type="ChEBI" id="CHEBI:29105"/>
    </cofactor>
</comment>
<keyword evidence="12" id="KW-0648">Protein biosynthesis</keyword>
<evidence type="ECO:0000256" key="12">
    <source>
        <dbReference type="ARBA" id="ARBA00022917"/>
    </source>
</evidence>
<organism evidence="16">
    <name type="scientific">Rhodosorus marinus</name>
    <dbReference type="NCBI Taxonomy" id="101924"/>
    <lineage>
        <taxon>Eukaryota</taxon>
        <taxon>Rhodophyta</taxon>
        <taxon>Stylonematophyceae</taxon>
        <taxon>Stylonematales</taxon>
        <taxon>Stylonemataceae</taxon>
        <taxon>Rhodosorus</taxon>
    </lineage>
</organism>
<evidence type="ECO:0000256" key="2">
    <source>
        <dbReference type="ARBA" id="ARBA00004496"/>
    </source>
</evidence>
<evidence type="ECO:0000256" key="7">
    <source>
        <dbReference type="ARBA" id="ARBA00022598"/>
    </source>
</evidence>
<dbReference type="GO" id="GO:0006423">
    <property type="term" value="P:cysteinyl-tRNA aminoacylation"/>
    <property type="evidence" value="ECO:0007669"/>
    <property type="project" value="InterPro"/>
</dbReference>
<dbReference type="InterPro" id="IPR024909">
    <property type="entry name" value="Cys-tRNA/MSH_ligase"/>
</dbReference>
<accession>A0A7S3E8V9</accession>
<dbReference type="InterPro" id="IPR009080">
    <property type="entry name" value="tRNAsynth_Ia_anticodon-bd"/>
</dbReference>
<dbReference type="AlphaFoldDB" id="A0A7S3E8V9"/>
<keyword evidence="10" id="KW-0862">Zinc</keyword>
<dbReference type="CDD" id="cd00672">
    <property type="entry name" value="CysRS_core"/>
    <property type="match status" value="1"/>
</dbReference>
<keyword evidence="7" id="KW-0436">Ligase</keyword>
<evidence type="ECO:0000256" key="5">
    <source>
        <dbReference type="ARBA" id="ARBA00014738"/>
    </source>
</evidence>
<dbReference type="Pfam" id="PF23493">
    <property type="entry name" value="CysS_C"/>
    <property type="match status" value="1"/>
</dbReference>
<proteinExistence type="inferred from homology"/>
<dbReference type="Gene3D" id="1.20.120.1910">
    <property type="entry name" value="Cysteine-tRNA ligase, C-terminal anti-codon recognition domain"/>
    <property type="match status" value="1"/>
</dbReference>
<evidence type="ECO:0000256" key="1">
    <source>
        <dbReference type="ARBA" id="ARBA00001947"/>
    </source>
</evidence>
<dbReference type="PRINTS" id="PR00983">
    <property type="entry name" value="TRNASYNTHCYS"/>
</dbReference>
<dbReference type="FunFam" id="3.40.50.620:FF:000130">
    <property type="entry name" value="Cysteine--tRNA ligase"/>
    <property type="match status" value="1"/>
</dbReference>